<reference evidence="1 2" key="1">
    <citation type="journal article" date="2023" name="Microorganisms">
        <title>Thiorhodovibrio frisius and Trv. litoralis spp. nov., Two Novel Members from a Clade of Fastidious Purple Sulfur Bacteria That Exhibit Unique Red-Shifted Light-Harvesting Capabilities.</title>
        <authorList>
            <person name="Methner A."/>
            <person name="Kuzyk S.B."/>
            <person name="Petersen J."/>
            <person name="Bauer S."/>
            <person name="Brinkmann H."/>
            <person name="Sichau K."/>
            <person name="Wanner G."/>
            <person name="Wolf J."/>
            <person name="Neumann-Schaal M."/>
            <person name="Henke P."/>
            <person name="Tank M."/>
            <person name="Sproer C."/>
            <person name="Bunk B."/>
            <person name="Overmann J."/>
        </authorList>
    </citation>
    <scope>NUCLEOTIDE SEQUENCE [LARGE SCALE GENOMIC DNA]</scope>
    <source>
        <strain evidence="1 2">DSM 6702</strain>
    </source>
</reference>
<dbReference type="Proteomes" id="UP001432180">
    <property type="component" value="Chromosome"/>
</dbReference>
<dbReference type="EMBL" id="CP121472">
    <property type="protein sequence ID" value="WPL19645.1"/>
    <property type="molecule type" value="Genomic_DNA"/>
</dbReference>
<proteinExistence type="predicted"/>
<accession>A0ABZ0SJW5</accession>
<evidence type="ECO:0000313" key="1">
    <source>
        <dbReference type="EMBL" id="WPL19645.1"/>
    </source>
</evidence>
<dbReference type="RefSeq" id="WP_328985395.1">
    <property type="nucleotide sequence ID" value="NZ_CP121472.1"/>
</dbReference>
<protein>
    <submittedName>
        <fullName evidence="1">Uncharacterized protein</fullName>
    </submittedName>
</protein>
<keyword evidence="2" id="KW-1185">Reference proteome</keyword>
<name>A0ABZ0SJW5_9GAMM</name>
<evidence type="ECO:0000313" key="2">
    <source>
        <dbReference type="Proteomes" id="UP001432180"/>
    </source>
</evidence>
<sequence length="141" mass="15970">MDASSIQISGSEIAGVSQDAQLEGERNFRLQFTRALILKTMTGSAEQTLWWQAGELLIGEVEQIEGELPDGPFVCERSDIDDNQYTYRNMIPIPLKSHGRIRLELHVRDRDVPLVVIGATIELVLRDTPKYIEHIRPDTIL</sequence>
<organism evidence="1 2">
    <name type="scientific">Thiorhodovibrio winogradskyi</name>
    <dbReference type="NCBI Taxonomy" id="77007"/>
    <lineage>
        <taxon>Bacteria</taxon>
        <taxon>Pseudomonadati</taxon>
        <taxon>Pseudomonadota</taxon>
        <taxon>Gammaproteobacteria</taxon>
        <taxon>Chromatiales</taxon>
        <taxon>Chromatiaceae</taxon>
        <taxon>Thiorhodovibrio</taxon>
    </lineage>
</organism>
<gene>
    <name evidence="1" type="ORF">Thiowin_04782</name>
</gene>